<evidence type="ECO:0000313" key="2">
    <source>
        <dbReference type="EMBL" id="EFX05361.1"/>
    </source>
</evidence>
<protein>
    <submittedName>
        <fullName evidence="2">Uncharacterized protein</fullName>
    </submittedName>
</protein>
<gene>
    <name evidence="2" type="ORF">CMQ_3430</name>
</gene>
<sequence>MGNVVLSPALPSELLHYIISCCAHPTTLIVCSSQDDFVAAFLGEGPLDQQQRAREQRSRLVQAPSSLLQVAVSRHIRVAFVPTVVHLRAFLAAFDPRASRIGPPPELESSSSSSSSSKKDAAPPVVRPSLFAYGFVQLHRDSSEWSAQGLATSAAVLVETAGRAGFDALLVDIRSSHDLDERVPILSTVPRRQLQKAGYPLRTERLRAVLGRWFRFAPGAWDGDDSRDGDGPSAEAKQVSDSGGRPPERQQIAPRDYVRDSEDDESSLGDASEEFTADDAVSAL</sequence>
<evidence type="ECO:0000313" key="3">
    <source>
        <dbReference type="Proteomes" id="UP000007796"/>
    </source>
</evidence>
<dbReference type="InParanoid" id="F0X8F3"/>
<dbReference type="eggNOG" id="ENOG502SDG8">
    <property type="taxonomic scope" value="Eukaryota"/>
</dbReference>
<dbReference type="GeneID" id="25976530"/>
<proteinExistence type="predicted"/>
<feature type="region of interest" description="Disordered" evidence="1">
    <location>
        <begin position="221"/>
        <end position="284"/>
    </location>
</feature>
<reference evidence="2 3" key="1">
    <citation type="journal article" date="2011" name="Proc. Natl. Acad. Sci. U.S.A.">
        <title>Genome and transcriptome analyses of the mountain pine beetle-fungal symbiont Grosmannia clavigera, a lodgepole pine pathogen.</title>
        <authorList>
            <person name="DiGuistini S."/>
            <person name="Wang Y."/>
            <person name="Liao N.Y."/>
            <person name="Taylor G."/>
            <person name="Tanguay P."/>
            <person name="Feau N."/>
            <person name="Henrissat B."/>
            <person name="Chan S.K."/>
            <person name="Hesse-Orce U."/>
            <person name="Alamouti S.M."/>
            <person name="Tsui C.K.M."/>
            <person name="Docking R.T."/>
            <person name="Levasseur A."/>
            <person name="Haridas S."/>
            <person name="Robertson G."/>
            <person name="Birol I."/>
            <person name="Holt R.A."/>
            <person name="Marra M.A."/>
            <person name="Hamelin R.C."/>
            <person name="Hirst M."/>
            <person name="Jones S.J.M."/>
            <person name="Bohlmann J."/>
            <person name="Breuil C."/>
        </authorList>
    </citation>
    <scope>NUCLEOTIDE SEQUENCE [LARGE SCALE GENOMIC DNA]</scope>
    <source>
        <strain evidence="3">kw1407 / UAMH 11150</strain>
    </source>
</reference>
<dbReference type="OrthoDB" id="5391496at2759"/>
<organism evidence="3">
    <name type="scientific">Grosmannia clavigera (strain kw1407 / UAMH 11150)</name>
    <name type="common">Blue stain fungus</name>
    <name type="synonym">Graphiocladiella clavigera</name>
    <dbReference type="NCBI Taxonomy" id="655863"/>
    <lineage>
        <taxon>Eukaryota</taxon>
        <taxon>Fungi</taxon>
        <taxon>Dikarya</taxon>
        <taxon>Ascomycota</taxon>
        <taxon>Pezizomycotina</taxon>
        <taxon>Sordariomycetes</taxon>
        <taxon>Sordariomycetidae</taxon>
        <taxon>Ophiostomatales</taxon>
        <taxon>Ophiostomataceae</taxon>
        <taxon>Leptographium</taxon>
    </lineage>
</organism>
<evidence type="ECO:0000256" key="1">
    <source>
        <dbReference type="SAM" id="MobiDB-lite"/>
    </source>
</evidence>
<dbReference type="RefSeq" id="XP_014174843.1">
    <property type="nucleotide sequence ID" value="XM_014319368.1"/>
</dbReference>
<feature type="compositionally biased region" description="Acidic residues" evidence="1">
    <location>
        <begin position="261"/>
        <end position="277"/>
    </location>
</feature>
<dbReference type="EMBL" id="GL629735">
    <property type="protein sequence ID" value="EFX05361.1"/>
    <property type="molecule type" value="Genomic_DNA"/>
</dbReference>
<keyword evidence="3" id="KW-1185">Reference proteome</keyword>
<accession>F0X8F3</accession>
<dbReference type="HOGENOM" id="CLU_071085_1_0_1"/>
<name>F0X8F3_GROCL</name>
<dbReference type="Proteomes" id="UP000007796">
    <property type="component" value="Unassembled WGS sequence"/>
</dbReference>
<dbReference type="AlphaFoldDB" id="F0X8F3"/>
<feature type="region of interest" description="Disordered" evidence="1">
    <location>
        <begin position="102"/>
        <end position="123"/>
    </location>
</feature>